<dbReference type="PANTHER" id="PTHR21284:SF12">
    <property type="entry name" value="EG:80H7.2 PROTEIN"/>
    <property type="match status" value="1"/>
</dbReference>
<comment type="caution">
    <text evidence="6">The sequence shown here is derived from an EMBL/GenBank/DDBJ whole genome shotgun (WGS) entry which is preliminary data.</text>
</comment>
<evidence type="ECO:0000256" key="3">
    <source>
        <dbReference type="ARBA" id="ARBA00022989"/>
    </source>
</evidence>
<evidence type="ECO:0000313" key="6">
    <source>
        <dbReference type="EMBL" id="KAK2189978.1"/>
    </source>
</evidence>
<comment type="subcellular location">
    <subcellularLocation>
        <location evidence="1">Membrane</location>
        <topology evidence="1">Multi-pass membrane protein</topology>
    </subcellularLocation>
</comment>
<dbReference type="EMBL" id="JAODUO010000092">
    <property type="protein sequence ID" value="KAK2189978.1"/>
    <property type="molecule type" value="Genomic_DNA"/>
</dbReference>
<name>A0AAD9P874_RIDPI</name>
<dbReference type="InterPro" id="IPR004031">
    <property type="entry name" value="PMP22/EMP/MP20/Claudin"/>
</dbReference>
<gene>
    <name evidence="6" type="ORF">NP493_92g05025</name>
</gene>
<dbReference type="Pfam" id="PF13903">
    <property type="entry name" value="Claudin_2"/>
    <property type="match status" value="1"/>
</dbReference>
<sequence>MGVTAASRRLTVCACVCTFVAVVIHSVAFATRHWLESHGDSPFDNIGFHDACFNHCRDNFCPTSPEGEFDGCWSLYNFYFQDVRYWLLPAWFTDVRILVILIVPLSAICFIVLCVASCLGNDDPYTVDENRNGLLCQLVVLVVTAVLLFTTGIMCLVVLARFYLNAFNPSWMPIPDKNHLGYSYWLEVAATALILLSFLIMVTASAFKALQASVTKEPHFSEDMMLGMR</sequence>
<evidence type="ECO:0000256" key="2">
    <source>
        <dbReference type="ARBA" id="ARBA00022692"/>
    </source>
</evidence>
<keyword evidence="4 5" id="KW-0472">Membrane</keyword>
<keyword evidence="3 5" id="KW-1133">Transmembrane helix</keyword>
<proteinExistence type="predicted"/>
<accession>A0AAD9P874</accession>
<feature type="transmembrane region" description="Helical" evidence="5">
    <location>
        <begin position="139"/>
        <end position="164"/>
    </location>
</feature>
<reference evidence="6" key="1">
    <citation type="journal article" date="2023" name="Mol. Biol. Evol.">
        <title>Third-Generation Sequencing Reveals the Adaptive Role of the Epigenome in Three Deep-Sea Polychaetes.</title>
        <authorList>
            <person name="Perez M."/>
            <person name="Aroh O."/>
            <person name="Sun Y."/>
            <person name="Lan Y."/>
            <person name="Juniper S.K."/>
            <person name="Young C.R."/>
            <person name="Angers B."/>
            <person name="Qian P.Y."/>
        </authorList>
    </citation>
    <scope>NUCLEOTIDE SEQUENCE</scope>
    <source>
        <strain evidence="6">R07B-5</strain>
    </source>
</reference>
<evidence type="ECO:0000256" key="4">
    <source>
        <dbReference type="ARBA" id="ARBA00023136"/>
    </source>
</evidence>
<dbReference type="AlphaFoldDB" id="A0AAD9P874"/>
<organism evidence="6 7">
    <name type="scientific">Ridgeia piscesae</name>
    <name type="common">Tubeworm</name>
    <dbReference type="NCBI Taxonomy" id="27915"/>
    <lineage>
        <taxon>Eukaryota</taxon>
        <taxon>Metazoa</taxon>
        <taxon>Spiralia</taxon>
        <taxon>Lophotrochozoa</taxon>
        <taxon>Annelida</taxon>
        <taxon>Polychaeta</taxon>
        <taxon>Sedentaria</taxon>
        <taxon>Canalipalpata</taxon>
        <taxon>Sabellida</taxon>
        <taxon>Siboglinidae</taxon>
        <taxon>Ridgeia</taxon>
    </lineage>
</organism>
<protein>
    <submittedName>
        <fullName evidence="6">Uncharacterized protein</fullName>
    </submittedName>
</protein>
<keyword evidence="7" id="KW-1185">Reference proteome</keyword>
<evidence type="ECO:0000313" key="7">
    <source>
        <dbReference type="Proteomes" id="UP001209878"/>
    </source>
</evidence>
<feature type="transmembrane region" description="Helical" evidence="5">
    <location>
        <begin position="184"/>
        <end position="207"/>
    </location>
</feature>
<evidence type="ECO:0000256" key="1">
    <source>
        <dbReference type="ARBA" id="ARBA00004141"/>
    </source>
</evidence>
<keyword evidence="2 5" id="KW-0812">Transmembrane</keyword>
<dbReference type="GO" id="GO:0016020">
    <property type="term" value="C:membrane"/>
    <property type="evidence" value="ECO:0007669"/>
    <property type="project" value="UniProtKB-SubCell"/>
</dbReference>
<evidence type="ECO:0000256" key="5">
    <source>
        <dbReference type="SAM" id="Phobius"/>
    </source>
</evidence>
<dbReference type="Gene3D" id="1.20.140.150">
    <property type="match status" value="1"/>
</dbReference>
<dbReference type="Proteomes" id="UP001209878">
    <property type="component" value="Unassembled WGS sequence"/>
</dbReference>
<dbReference type="PANTHER" id="PTHR21284">
    <property type="entry name" value="EG:80H7.2 PROTEIN"/>
    <property type="match status" value="1"/>
</dbReference>
<feature type="transmembrane region" description="Helical" evidence="5">
    <location>
        <begin position="97"/>
        <end position="119"/>
    </location>
</feature>